<dbReference type="GO" id="GO:0003677">
    <property type="term" value="F:DNA binding"/>
    <property type="evidence" value="ECO:0007669"/>
    <property type="project" value="InterPro"/>
</dbReference>
<name>A0A9W9QB00_9EURO</name>
<dbReference type="SMART" id="SM00906">
    <property type="entry name" value="Fungal_trans"/>
    <property type="match status" value="1"/>
</dbReference>
<keyword evidence="4" id="KW-0539">Nucleus</keyword>
<dbReference type="Proteomes" id="UP001147746">
    <property type="component" value="Unassembled WGS sequence"/>
</dbReference>
<protein>
    <recommendedName>
        <fullName evidence="5">Xylanolytic transcriptional activator regulatory domain-containing protein</fullName>
    </recommendedName>
</protein>
<dbReference type="PANTHER" id="PTHR31001">
    <property type="entry name" value="UNCHARACTERIZED TRANSCRIPTIONAL REGULATORY PROTEIN"/>
    <property type="match status" value="1"/>
</dbReference>
<evidence type="ECO:0000256" key="2">
    <source>
        <dbReference type="ARBA" id="ARBA00023015"/>
    </source>
</evidence>
<gene>
    <name evidence="6" type="ORF">N7476_000184</name>
</gene>
<sequence>MCIYIDYRCWRALGDLSTVIFTLGLNQPSSDDDTPFWLSETRKRVMGSAYNVDKQLATFLGRPPRLSWRFCNITLPLDINFKEVVAEPSVRDLAISRLDADGWSKTKSNSQAVWVRVALLMGPVRESILELSLNQQVEDLPAKIEYGFILDFWSKLPPFIQRLHDPSEVPGVEKSIYLQVHLDFIFNRFLLYRILSKRLNTWSPDLVKVSHEGLSEILLLVESRIRAMRISGEISWVVTMPSFLAFQSTPLICIQKISYFGLPAAGVLSIELIRRSSNQSVDTPSPSIESTMSFSRSQAIQDLSIFASYLQTIIQPHEGNYDICQQARGTIRRVLDFVLSPEAAQPVFPAMQSSATNLQTPNSSDVADIFLDYNYYITHLDNWQFELQSSLDML</sequence>
<dbReference type="InterPro" id="IPR007219">
    <property type="entry name" value="XnlR_reg_dom"/>
</dbReference>
<reference evidence="6" key="1">
    <citation type="submission" date="2022-12" db="EMBL/GenBank/DDBJ databases">
        <authorList>
            <person name="Petersen C."/>
        </authorList>
    </citation>
    <scope>NUCLEOTIDE SEQUENCE</scope>
    <source>
        <strain evidence="6">IBT 21472</strain>
    </source>
</reference>
<reference evidence="6" key="2">
    <citation type="journal article" date="2023" name="IMA Fungus">
        <title>Comparative genomic study of the Penicillium genus elucidates a diverse pangenome and 15 lateral gene transfer events.</title>
        <authorList>
            <person name="Petersen C."/>
            <person name="Sorensen T."/>
            <person name="Nielsen M.R."/>
            <person name="Sondergaard T.E."/>
            <person name="Sorensen J.L."/>
            <person name="Fitzpatrick D.A."/>
            <person name="Frisvad J.C."/>
            <person name="Nielsen K.L."/>
        </authorList>
    </citation>
    <scope>NUCLEOTIDE SEQUENCE</scope>
    <source>
        <strain evidence="6">IBT 21472</strain>
    </source>
</reference>
<dbReference type="AlphaFoldDB" id="A0A9W9QB00"/>
<evidence type="ECO:0000259" key="5">
    <source>
        <dbReference type="SMART" id="SM00906"/>
    </source>
</evidence>
<comment type="caution">
    <text evidence="6">The sequence shown here is derived from an EMBL/GenBank/DDBJ whole genome shotgun (WGS) entry which is preliminary data.</text>
</comment>
<comment type="subcellular location">
    <subcellularLocation>
        <location evidence="1">Nucleus</location>
    </subcellularLocation>
</comment>
<organism evidence="6 7">
    <name type="scientific">Penicillium atrosanguineum</name>
    <dbReference type="NCBI Taxonomy" id="1132637"/>
    <lineage>
        <taxon>Eukaryota</taxon>
        <taxon>Fungi</taxon>
        <taxon>Dikarya</taxon>
        <taxon>Ascomycota</taxon>
        <taxon>Pezizomycotina</taxon>
        <taxon>Eurotiomycetes</taxon>
        <taxon>Eurotiomycetidae</taxon>
        <taxon>Eurotiales</taxon>
        <taxon>Aspergillaceae</taxon>
        <taxon>Penicillium</taxon>
    </lineage>
</organism>
<evidence type="ECO:0000256" key="3">
    <source>
        <dbReference type="ARBA" id="ARBA00023163"/>
    </source>
</evidence>
<dbReference type="GO" id="GO:0005634">
    <property type="term" value="C:nucleus"/>
    <property type="evidence" value="ECO:0007669"/>
    <property type="project" value="UniProtKB-SubCell"/>
</dbReference>
<evidence type="ECO:0000313" key="7">
    <source>
        <dbReference type="Proteomes" id="UP001147746"/>
    </source>
</evidence>
<accession>A0A9W9QB00</accession>
<evidence type="ECO:0000256" key="4">
    <source>
        <dbReference type="ARBA" id="ARBA00023242"/>
    </source>
</evidence>
<dbReference type="GO" id="GO:0006351">
    <property type="term" value="P:DNA-templated transcription"/>
    <property type="evidence" value="ECO:0007669"/>
    <property type="project" value="InterPro"/>
</dbReference>
<feature type="domain" description="Xylanolytic transcriptional activator regulatory" evidence="5">
    <location>
        <begin position="9"/>
        <end position="82"/>
    </location>
</feature>
<evidence type="ECO:0000256" key="1">
    <source>
        <dbReference type="ARBA" id="ARBA00004123"/>
    </source>
</evidence>
<dbReference type="OrthoDB" id="4898680at2759"/>
<dbReference type="GO" id="GO:0008270">
    <property type="term" value="F:zinc ion binding"/>
    <property type="evidence" value="ECO:0007669"/>
    <property type="project" value="InterPro"/>
</dbReference>
<keyword evidence="2" id="KW-0805">Transcription regulation</keyword>
<dbReference type="PANTHER" id="PTHR31001:SF53">
    <property type="entry name" value="ZN(II)2CYS6 TRANSCRIPTION FACTOR (EUROFUNG)"/>
    <property type="match status" value="1"/>
</dbReference>
<keyword evidence="3" id="KW-0804">Transcription</keyword>
<dbReference type="Pfam" id="PF04082">
    <property type="entry name" value="Fungal_trans"/>
    <property type="match status" value="1"/>
</dbReference>
<dbReference type="InterPro" id="IPR050613">
    <property type="entry name" value="Sec_Metabolite_Reg"/>
</dbReference>
<keyword evidence="7" id="KW-1185">Reference proteome</keyword>
<dbReference type="EMBL" id="JAPZBO010000001">
    <property type="protein sequence ID" value="KAJ5330401.1"/>
    <property type="molecule type" value="Genomic_DNA"/>
</dbReference>
<proteinExistence type="predicted"/>
<evidence type="ECO:0000313" key="6">
    <source>
        <dbReference type="EMBL" id="KAJ5330401.1"/>
    </source>
</evidence>
<dbReference type="CDD" id="cd12148">
    <property type="entry name" value="fungal_TF_MHR"/>
    <property type="match status" value="1"/>
</dbReference>